<dbReference type="EMBL" id="HG675754">
    <property type="protein sequence ID" value="CDJ43168.1"/>
    <property type="molecule type" value="Genomic_DNA"/>
</dbReference>
<protein>
    <submittedName>
        <fullName evidence="6">Eukaryotic translation initiation factor 3 subunit 5, putative</fullName>
    </submittedName>
</protein>
<dbReference type="AlphaFoldDB" id="U6L1U7"/>
<dbReference type="PANTHER" id="PTHR10540">
    <property type="entry name" value="EUKARYOTIC TRANSLATION INITIATION FACTOR 3 SUBUNIT F-RELATED"/>
    <property type="match status" value="1"/>
</dbReference>
<feature type="domain" description="EIF3F/CSN6-like C-terminal" evidence="5">
    <location>
        <begin position="203"/>
        <end position="326"/>
    </location>
</feature>
<dbReference type="InterPro" id="IPR027531">
    <property type="entry name" value="eIF3f"/>
</dbReference>
<evidence type="ECO:0000256" key="3">
    <source>
        <dbReference type="ARBA" id="ARBA00022917"/>
    </source>
</evidence>
<dbReference type="GeneID" id="25251903"/>
<dbReference type="InterPro" id="IPR000555">
    <property type="entry name" value="JAMM/MPN+_dom"/>
</dbReference>
<dbReference type="GO" id="GO:0071541">
    <property type="term" value="C:eukaryotic translation initiation factor 3 complex, eIF3m"/>
    <property type="evidence" value="ECO:0007669"/>
    <property type="project" value="TreeGrafter"/>
</dbReference>
<dbReference type="OMA" id="EYFVHFH"/>
<reference evidence="6" key="2">
    <citation type="submission" date="2013-10" db="EMBL/GenBank/DDBJ databases">
        <authorList>
            <person name="Aslett M."/>
        </authorList>
    </citation>
    <scope>NUCLEOTIDE SEQUENCE [LARGE SCALE GENOMIC DNA]</scope>
    <source>
        <strain evidence="6">Houghton</strain>
    </source>
</reference>
<dbReference type="GO" id="GO:0008237">
    <property type="term" value="F:metallopeptidase activity"/>
    <property type="evidence" value="ECO:0007669"/>
    <property type="project" value="InterPro"/>
</dbReference>
<evidence type="ECO:0000256" key="2">
    <source>
        <dbReference type="ARBA" id="ARBA00022540"/>
    </source>
</evidence>
<dbReference type="PANTHER" id="PTHR10540:SF6">
    <property type="entry name" value="EUKARYOTIC TRANSLATION INITIATION FACTOR 3 SUBUNIT F"/>
    <property type="match status" value="1"/>
</dbReference>
<sequence length="330" mass="36698">MSRRVSLLGANNQKPACVPKNFDLLPFPSLRVRLHPVPLMTILDAYIRRDEGQENVIGTLLGSCSDGNIIDVTDCFVDRHSLTGEGLLQIIKDHHESMFELKQQANGGNGGVREVVVGWFCTGSEMTELTCAVHGWFKQFSSVSKFFPQPPLTEPIHLMVDAVMESESFSVKVYTQVQMTMAREACFQFHELPLELYATPSDRVGLQLLQKVRTAHRSHPPRAEDLTEPASEGVLLDDITDGLNAELEQLQEKLEICAAYVRRVLNGEVEPDPEVGRFLSSALSGATEPDLEAFEQLCQNTLQDSLMAAHLARLAKLQFAVAQKLNTSFF</sequence>
<dbReference type="Pfam" id="PF01398">
    <property type="entry name" value="JAB"/>
    <property type="match status" value="1"/>
</dbReference>
<dbReference type="InterPro" id="IPR024969">
    <property type="entry name" value="EIF3F/CSN6-like_C"/>
</dbReference>
<evidence type="ECO:0000256" key="1">
    <source>
        <dbReference type="ARBA" id="ARBA00022490"/>
    </source>
</evidence>
<name>U6L1U7_EIMTE</name>
<dbReference type="GO" id="GO:0003743">
    <property type="term" value="F:translation initiation factor activity"/>
    <property type="evidence" value="ECO:0007669"/>
    <property type="project" value="UniProtKB-KW"/>
</dbReference>
<dbReference type="OrthoDB" id="25498at2759"/>
<evidence type="ECO:0000259" key="4">
    <source>
        <dbReference type="Pfam" id="PF01398"/>
    </source>
</evidence>
<dbReference type="Pfam" id="PF13012">
    <property type="entry name" value="MitMem_reg"/>
    <property type="match status" value="1"/>
</dbReference>
<dbReference type="Proteomes" id="UP000030747">
    <property type="component" value="Unassembled WGS sequence"/>
</dbReference>
<dbReference type="VEuPathDB" id="ToxoDB:ETH_00013695"/>
<organism evidence="6 7">
    <name type="scientific">Eimeria tenella</name>
    <name type="common">Coccidian parasite</name>
    <dbReference type="NCBI Taxonomy" id="5802"/>
    <lineage>
        <taxon>Eukaryota</taxon>
        <taxon>Sar</taxon>
        <taxon>Alveolata</taxon>
        <taxon>Apicomplexa</taxon>
        <taxon>Conoidasida</taxon>
        <taxon>Coccidia</taxon>
        <taxon>Eucoccidiorida</taxon>
        <taxon>Eimeriorina</taxon>
        <taxon>Eimeriidae</taxon>
        <taxon>Eimeria</taxon>
    </lineage>
</organism>
<keyword evidence="7" id="KW-1185">Reference proteome</keyword>
<accession>U6L1U7</accession>
<gene>
    <name evidence="6" type="ORF">ETH_00013695</name>
</gene>
<keyword evidence="1" id="KW-0963">Cytoplasm</keyword>
<reference evidence="6" key="1">
    <citation type="submission" date="2013-10" db="EMBL/GenBank/DDBJ databases">
        <title>Genomic analysis of the causative agents of coccidiosis in chickens.</title>
        <authorList>
            <person name="Reid A.J."/>
            <person name="Blake D."/>
            <person name="Billington K."/>
            <person name="Browne H."/>
            <person name="Dunn M."/>
            <person name="Hung S."/>
            <person name="Kawahara F."/>
            <person name="Miranda-Saavedra D."/>
            <person name="Mourier T."/>
            <person name="Nagra H."/>
            <person name="Otto T.D."/>
            <person name="Rawlings N."/>
            <person name="Sanchez A."/>
            <person name="Sanders M."/>
            <person name="Subramaniam C."/>
            <person name="Tay Y."/>
            <person name="Dear P."/>
            <person name="Doerig C."/>
            <person name="Gruber A."/>
            <person name="Parkinson J."/>
            <person name="Shirley M."/>
            <person name="Wan K.L."/>
            <person name="Berriman M."/>
            <person name="Tomley F."/>
            <person name="Pain A."/>
        </authorList>
    </citation>
    <scope>NUCLEOTIDE SEQUENCE [LARGE SCALE GENOMIC DNA]</scope>
    <source>
        <strain evidence="6">Houghton</strain>
    </source>
</reference>
<evidence type="ECO:0000313" key="7">
    <source>
        <dbReference type="Proteomes" id="UP000030747"/>
    </source>
</evidence>
<dbReference type="Gene3D" id="3.40.140.10">
    <property type="entry name" value="Cytidine Deaminase, domain 2"/>
    <property type="match status" value="1"/>
</dbReference>
<dbReference type="VEuPathDB" id="ToxoDB:ETH2_1555400"/>
<evidence type="ECO:0000259" key="5">
    <source>
        <dbReference type="Pfam" id="PF13012"/>
    </source>
</evidence>
<keyword evidence="2 6" id="KW-0396">Initiation factor</keyword>
<evidence type="ECO:0000313" key="6">
    <source>
        <dbReference type="EMBL" id="CDJ43168.1"/>
    </source>
</evidence>
<dbReference type="CDD" id="cd08064">
    <property type="entry name" value="MPN_eIF3f"/>
    <property type="match status" value="1"/>
</dbReference>
<keyword evidence="3" id="KW-0648">Protein biosynthesis</keyword>
<dbReference type="GO" id="GO:0031369">
    <property type="term" value="F:translation initiation factor binding"/>
    <property type="evidence" value="ECO:0007669"/>
    <property type="project" value="InterPro"/>
</dbReference>
<feature type="domain" description="JAB1/MPN/MOV34 metalloenzyme" evidence="4">
    <location>
        <begin position="30"/>
        <end position="134"/>
    </location>
</feature>
<dbReference type="RefSeq" id="XP_013233918.1">
    <property type="nucleotide sequence ID" value="XM_013378464.1"/>
</dbReference>
<proteinExistence type="predicted"/>